<dbReference type="Pfam" id="PF07767">
    <property type="entry name" value="Nop53"/>
    <property type="match status" value="1"/>
</dbReference>
<feature type="compositionally biased region" description="Acidic residues" evidence="6">
    <location>
        <begin position="258"/>
        <end position="275"/>
    </location>
</feature>
<gene>
    <name evidence="7" type="ORF">LTR84_009697</name>
</gene>
<keyword evidence="8" id="KW-1185">Reference proteome</keyword>
<evidence type="ECO:0000256" key="2">
    <source>
        <dbReference type="ARBA" id="ARBA00018339"/>
    </source>
</evidence>
<feature type="compositionally biased region" description="Basic and acidic residues" evidence="6">
    <location>
        <begin position="298"/>
        <end position="315"/>
    </location>
</feature>
<keyword evidence="4 5" id="KW-0539">Nucleus</keyword>
<name>A0AAV9NK04_9EURO</name>
<comment type="similarity">
    <text evidence="1 5">Belongs to the NOP53 family.</text>
</comment>
<dbReference type="PANTHER" id="PTHR14211:SF7">
    <property type="entry name" value="RIBOSOME BIOGENESIS PROTEIN NOP53"/>
    <property type="match status" value="1"/>
</dbReference>
<reference evidence="7 8" key="1">
    <citation type="submission" date="2023-08" db="EMBL/GenBank/DDBJ databases">
        <title>Black Yeasts Isolated from many extreme environments.</title>
        <authorList>
            <person name="Coleine C."/>
            <person name="Stajich J.E."/>
            <person name="Selbmann L."/>
        </authorList>
    </citation>
    <scope>NUCLEOTIDE SEQUENCE [LARGE SCALE GENOMIC DNA]</scope>
    <source>
        <strain evidence="7 8">CCFEE 5792</strain>
    </source>
</reference>
<evidence type="ECO:0000256" key="3">
    <source>
        <dbReference type="ARBA" id="ARBA00022517"/>
    </source>
</evidence>
<dbReference type="GeneID" id="89977855"/>
<comment type="subcellular location">
    <subcellularLocation>
        <location evidence="5">Nucleus</location>
        <location evidence="5">Nucleolus</location>
    </subcellularLocation>
    <subcellularLocation>
        <location evidence="5">Nucleus</location>
        <location evidence="5">Nucleoplasm</location>
    </subcellularLocation>
</comment>
<feature type="region of interest" description="Disordered" evidence="6">
    <location>
        <begin position="1"/>
        <end position="26"/>
    </location>
</feature>
<accession>A0AAV9NK04</accession>
<evidence type="ECO:0000313" key="8">
    <source>
        <dbReference type="Proteomes" id="UP001358417"/>
    </source>
</evidence>
<evidence type="ECO:0000256" key="4">
    <source>
        <dbReference type="ARBA" id="ARBA00023242"/>
    </source>
</evidence>
<dbReference type="PANTHER" id="PTHR14211">
    <property type="entry name" value="GLIOMA SUPPRESSOR CANDIDATE REGION GENE 2"/>
    <property type="match status" value="1"/>
</dbReference>
<dbReference type="EMBL" id="JAVRRD010000004">
    <property type="protein sequence ID" value="KAK5059814.1"/>
    <property type="molecule type" value="Genomic_DNA"/>
</dbReference>
<feature type="region of interest" description="Disordered" evidence="6">
    <location>
        <begin position="253"/>
        <end position="315"/>
    </location>
</feature>
<protein>
    <recommendedName>
        <fullName evidence="2 5">Ribosome biogenesis protein NOP53</fullName>
    </recommendedName>
</protein>
<dbReference type="GO" id="GO:0008097">
    <property type="term" value="F:5S rRNA binding"/>
    <property type="evidence" value="ECO:0007669"/>
    <property type="project" value="TreeGrafter"/>
</dbReference>
<dbReference type="GO" id="GO:0005730">
    <property type="term" value="C:nucleolus"/>
    <property type="evidence" value="ECO:0007669"/>
    <property type="project" value="UniProtKB-SubCell"/>
</dbReference>
<comment type="function">
    <text evidence="5">May play a role in ribosome biogenesis.</text>
</comment>
<dbReference type="GO" id="GO:0000027">
    <property type="term" value="P:ribosomal large subunit assembly"/>
    <property type="evidence" value="ECO:0007669"/>
    <property type="project" value="UniProtKB-UniRule"/>
</dbReference>
<dbReference type="GO" id="GO:0005654">
    <property type="term" value="C:nucleoplasm"/>
    <property type="evidence" value="ECO:0007669"/>
    <property type="project" value="UniProtKB-SubCell"/>
</dbReference>
<evidence type="ECO:0000313" key="7">
    <source>
        <dbReference type="EMBL" id="KAK5059814.1"/>
    </source>
</evidence>
<evidence type="ECO:0000256" key="5">
    <source>
        <dbReference type="PIRNR" id="PIRNR017302"/>
    </source>
</evidence>
<evidence type="ECO:0000256" key="1">
    <source>
        <dbReference type="ARBA" id="ARBA00008838"/>
    </source>
</evidence>
<feature type="compositionally biased region" description="Polar residues" evidence="6">
    <location>
        <begin position="1"/>
        <end position="14"/>
    </location>
</feature>
<dbReference type="InterPro" id="IPR011687">
    <property type="entry name" value="Nop53/GLTSCR2"/>
</dbReference>
<comment type="caution">
    <text evidence="7">The sequence shown here is derived from an EMBL/GenBank/DDBJ whole genome shotgun (WGS) entry which is preliminary data.</text>
</comment>
<dbReference type="PIRSF" id="PIRSF017302">
    <property type="entry name" value="Gltscr2"/>
    <property type="match status" value="1"/>
</dbReference>
<dbReference type="AlphaFoldDB" id="A0AAV9NK04"/>
<dbReference type="RefSeq" id="XP_064709635.1">
    <property type="nucleotide sequence ID" value="XM_064853236.1"/>
</dbReference>
<dbReference type="Proteomes" id="UP001358417">
    <property type="component" value="Unassembled WGS sequence"/>
</dbReference>
<evidence type="ECO:0000256" key="6">
    <source>
        <dbReference type="SAM" id="MobiDB-lite"/>
    </source>
</evidence>
<sequence length="429" mass="48767">MSSSLKTAPQQYKQPSRKGKKAWRKNVDIGEVQQGLETLREQIIQGGPIAEKPSEELFALDTIGSEDIKKRYKVQKPLKVDEILAKRSAVPAVDSRKRQHSALTDGVLELSSKRHKPDWVSKKEVQRLKSGLNTASRLNTENLDDEQPGVDLWAVEAPVTVQEDISIEYIPKPRAKVAPVTLQKAPIPMTADGRPVRAVQQPNAGTSYNPSFEEWDDLLNQEGAREMEAERLRLLEATLAAEKEARVQALAALPESNPADDESAWEGFETENEDAEGLKKKRPQRKTPSQRNKVKRRKEIERLAKHEKRMGDKSQRQEDVIMALIKQHQASELEVGNETPELGDGDDRVLRRRKRGNAPIPEKTLEVVLPDELQDSLRRLKPEGNLLNDRFRNLLVNGKVEARKIIHQPKKRKVKMTEKWSYKDFSIQV</sequence>
<dbReference type="GO" id="GO:0006364">
    <property type="term" value="P:rRNA processing"/>
    <property type="evidence" value="ECO:0007669"/>
    <property type="project" value="TreeGrafter"/>
</dbReference>
<keyword evidence="3 5" id="KW-0690">Ribosome biogenesis</keyword>
<organism evidence="7 8">
    <name type="scientific">Exophiala bonariae</name>
    <dbReference type="NCBI Taxonomy" id="1690606"/>
    <lineage>
        <taxon>Eukaryota</taxon>
        <taxon>Fungi</taxon>
        <taxon>Dikarya</taxon>
        <taxon>Ascomycota</taxon>
        <taxon>Pezizomycotina</taxon>
        <taxon>Eurotiomycetes</taxon>
        <taxon>Chaetothyriomycetidae</taxon>
        <taxon>Chaetothyriales</taxon>
        <taxon>Herpotrichiellaceae</taxon>
        <taxon>Exophiala</taxon>
    </lineage>
</organism>
<proteinExistence type="inferred from homology"/>
<feature type="compositionally biased region" description="Basic residues" evidence="6">
    <location>
        <begin position="15"/>
        <end position="24"/>
    </location>
</feature>